<dbReference type="PRINTS" id="PR00095">
    <property type="entry name" value="ANTSNTHASEI"/>
</dbReference>
<dbReference type="AlphaFoldDB" id="A0A0W0VNJ0"/>
<dbReference type="PANTHER" id="PTHR11236:SF50">
    <property type="entry name" value="AMINODEOXYCHORISMATE SYNTHASE COMPONENT 1"/>
    <property type="match status" value="1"/>
</dbReference>
<feature type="domain" description="Anthranilate synthase component I N-terminal" evidence="4">
    <location>
        <begin position="47"/>
        <end position="167"/>
    </location>
</feature>
<sequence length="469" mass="53029">MSFGLTVLTKKMLLYFLREYEITFHYFFGDKMSSISVSLLAYEPDLIERYQALSSLPGFALLESSDKRRGRYDIVTACPYHRLRYTAESKEIVQTYNEILRLLPEAKNHNDLPFQGGALGYIAYDFAAHLTGFHATRHPLLANMPVVDLGFYDWAIIADHLEKKVFLIAANQQPETAYLVQDILKRWNHAQNIRTFSLSQSFVPLISKDEYKAAFNAIHRDLRRGRAYQVNYTQPFIAQFSGDPWLFYKCVSRKNPTPYAAFLRLAEADVISFSPERFLFCNQGHLLTSPIKGSIQRSLDPAEDQKLQAALIASEKNRAENTMIVDLMRNDLGRIAVPGSVRVESLCSVQSYHSVHHLVSDISAQCRTDCAPINALAACFPGGSITGAPKREAMKIIFEQEAYARGVYCGSIGYFSRHGRFDTNIAIRTITATKENMYLSAGGGIVIDSKCEEEYDECYTKIKAIVESF</sequence>
<feature type="domain" description="Chorismate-utilising enzyme C-terminal" evidence="3">
    <location>
        <begin position="208"/>
        <end position="461"/>
    </location>
</feature>
<evidence type="ECO:0000313" key="5">
    <source>
        <dbReference type="EMBL" id="KTD21305.1"/>
    </source>
</evidence>
<evidence type="ECO:0000256" key="1">
    <source>
        <dbReference type="ARBA" id="ARBA00013139"/>
    </source>
</evidence>
<dbReference type="InterPro" id="IPR019999">
    <property type="entry name" value="Anth_synth_I-like"/>
</dbReference>
<dbReference type="EMBL" id="LNYK01000016">
    <property type="protein sequence ID" value="KTD21305.1"/>
    <property type="molecule type" value="Genomic_DNA"/>
</dbReference>
<gene>
    <name evidence="5" type="primary">pabB</name>
    <name evidence="5" type="ORF">Llon_1403</name>
</gene>
<dbReference type="STRING" id="45068.Llon_1403"/>
<dbReference type="Pfam" id="PF04715">
    <property type="entry name" value="Anth_synt_I_N"/>
    <property type="match status" value="1"/>
</dbReference>
<dbReference type="GO" id="GO:0009396">
    <property type="term" value="P:folic acid-containing compound biosynthetic process"/>
    <property type="evidence" value="ECO:0007669"/>
    <property type="project" value="InterPro"/>
</dbReference>
<dbReference type="InterPro" id="IPR005801">
    <property type="entry name" value="ADC_synthase"/>
</dbReference>
<name>A0A0W0VNJ0_9GAMM</name>
<dbReference type="PATRIC" id="fig|45068.5.peg.1515"/>
<reference evidence="5" key="1">
    <citation type="submission" date="2015-11" db="EMBL/GenBank/DDBJ databases">
        <title>Genomic analysis of 38 Legionella species identifies large and diverse effector repertoires.</title>
        <authorList>
            <person name="Burstein D."/>
            <person name="Amaro F."/>
            <person name="Zusman T."/>
            <person name="Lifshitz Z."/>
            <person name="Cohen O."/>
            <person name="Gilbert J.A."/>
            <person name="Pupko T."/>
            <person name="Shuman H.A."/>
            <person name="Segal G."/>
        </authorList>
    </citation>
    <scope>NUCLEOTIDE SEQUENCE [LARGE SCALE GENOMIC DNA]</scope>
    <source>
        <strain evidence="5">ATCC 49505</strain>
    </source>
</reference>
<protein>
    <recommendedName>
        <fullName evidence="1">aminodeoxychorismate synthase</fullName>
        <ecNumber evidence="1">2.6.1.85</ecNumber>
    </recommendedName>
</protein>
<accession>A0A0W0VNJ0</accession>
<dbReference type="GO" id="GO:0000162">
    <property type="term" value="P:L-tryptophan biosynthetic process"/>
    <property type="evidence" value="ECO:0007669"/>
    <property type="project" value="TreeGrafter"/>
</dbReference>
<dbReference type="NCBIfam" id="TIGR00553">
    <property type="entry name" value="pabB"/>
    <property type="match status" value="1"/>
</dbReference>
<organism evidence="5 6">
    <name type="scientific">Legionella londiniensis</name>
    <dbReference type="NCBI Taxonomy" id="45068"/>
    <lineage>
        <taxon>Bacteria</taxon>
        <taxon>Pseudomonadati</taxon>
        <taxon>Pseudomonadota</taxon>
        <taxon>Gammaproteobacteria</taxon>
        <taxon>Legionellales</taxon>
        <taxon>Legionellaceae</taxon>
        <taxon>Legionella</taxon>
    </lineage>
</organism>
<comment type="caution">
    <text evidence="5">The sequence shown here is derived from an EMBL/GenBank/DDBJ whole genome shotgun (WGS) entry which is preliminary data.</text>
</comment>
<dbReference type="InterPro" id="IPR006805">
    <property type="entry name" value="Anth_synth_I_N"/>
</dbReference>
<dbReference type="Gene3D" id="3.60.120.10">
    <property type="entry name" value="Anthranilate synthase"/>
    <property type="match status" value="1"/>
</dbReference>
<dbReference type="InterPro" id="IPR005802">
    <property type="entry name" value="ADC_synth_comp_1"/>
</dbReference>
<dbReference type="Pfam" id="PF00425">
    <property type="entry name" value="Chorismate_bind"/>
    <property type="match status" value="1"/>
</dbReference>
<dbReference type="InterPro" id="IPR015890">
    <property type="entry name" value="Chorismate_C"/>
</dbReference>
<dbReference type="GO" id="GO:0046820">
    <property type="term" value="F:4-amino-4-deoxychorismate synthase activity"/>
    <property type="evidence" value="ECO:0007669"/>
    <property type="project" value="UniProtKB-EC"/>
</dbReference>
<evidence type="ECO:0000313" key="6">
    <source>
        <dbReference type="Proteomes" id="UP000054997"/>
    </source>
</evidence>
<evidence type="ECO:0000256" key="2">
    <source>
        <dbReference type="ARBA" id="ARBA00022679"/>
    </source>
</evidence>
<evidence type="ECO:0000259" key="3">
    <source>
        <dbReference type="Pfam" id="PF00425"/>
    </source>
</evidence>
<dbReference type="SUPFAM" id="SSF56322">
    <property type="entry name" value="ADC synthase"/>
    <property type="match status" value="1"/>
</dbReference>
<dbReference type="PANTHER" id="PTHR11236">
    <property type="entry name" value="AMINOBENZOATE/ANTHRANILATE SYNTHASE"/>
    <property type="match status" value="1"/>
</dbReference>
<proteinExistence type="predicted"/>
<keyword evidence="6" id="KW-1185">Reference proteome</keyword>
<dbReference type="Proteomes" id="UP000054997">
    <property type="component" value="Unassembled WGS sequence"/>
</dbReference>
<evidence type="ECO:0000259" key="4">
    <source>
        <dbReference type="Pfam" id="PF04715"/>
    </source>
</evidence>
<dbReference type="EC" id="2.6.1.85" evidence="1"/>
<keyword evidence="5" id="KW-0032">Aminotransferase</keyword>
<keyword evidence="2 5" id="KW-0808">Transferase</keyword>